<evidence type="ECO:0000313" key="1">
    <source>
        <dbReference type="Proteomes" id="UP000694863"/>
    </source>
</evidence>
<accession>A0AC55DPE2</accession>
<protein>
    <submittedName>
        <fullName evidence="2">Sushi domain-containing protein 5</fullName>
    </submittedName>
</protein>
<evidence type="ECO:0000313" key="2">
    <source>
        <dbReference type="RefSeq" id="XP_045153611.1"/>
    </source>
</evidence>
<name>A0AC55DPE2_ECHTE</name>
<feature type="non-terminal residue" evidence="2">
    <location>
        <position position="1"/>
    </location>
</feature>
<organism evidence="1 2">
    <name type="scientific">Echinops telfairi</name>
    <name type="common">Lesser hedgehog tenrec</name>
    <dbReference type="NCBI Taxonomy" id="9371"/>
    <lineage>
        <taxon>Eukaryota</taxon>
        <taxon>Metazoa</taxon>
        <taxon>Chordata</taxon>
        <taxon>Craniata</taxon>
        <taxon>Vertebrata</taxon>
        <taxon>Euteleostomi</taxon>
        <taxon>Mammalia</taxon>
        <taxon>Eutheria</taxon>
        <taxon>Afrotheria</taxon>
        <taxon>Tenrecidae</taxon>
        <taxon>Tenrecinae</taxon>
        <taxon>Echinops</taxon>
    </lineage>
</organism>
<sequence length="598" mass="64752">SVRADGKLFVLESLNGSQGLTLEAARFSCRSRGAHLVSADELRRVIKDCAFPVCTTGWLEDGSLGTIVCTKGRGEPPSVRAVDVRIERNPAPGQPHHALCMKDEDKSCGDPPLFPHTILQGRTGLEMGDELLYVCAPGHVTGRRETAFTLLCNSCGEWYGLVQACEKGEAEAHIDYEDHFPDDRSVSFRELMEDSRTETEVDRDQGEAPEEAPKQDHLVSISVGGESRARNEVTLVPSTGTPSNEGIVVTDLPRPRLNRKYLFWSPAETVHQPDLAKEMDDDTKKQFPDGDNHSGVKVGPGEPKTKVLHSSTEGPSGSFVDRSDSKAGDPMVSSSDESWLDGYPVTDGAWRKTAAEEEADGDKGDGSVGLDESALVTHDQPILVDVQKPRTTARTLSENLTTAPRPVLPSQVEVLTLRPVSVSGTEGSSKVDGHVTKYQSTMSWRLATDNSPVASRPYELTKSTPDAVTTITQQVPKHTPTPIIVAPQPPGETSAPAAQDSFPYLLSEDFLGQEGPGPDAGEKLPPTLEPCVGDQCPSFSRGPVVATIVTVLCLLLLLAGVGAVWAYRRCQHKSSVYKLNVGQRPARHYHQQIEMDKV</sequence>
<dbReference type="Proteomes" id="UP000694863">
    <property type="component" value="Unplaced"/>
</dbReference>
<proteinExistence type="predicted"/>
<dbReference type="RefSeq" id="XP_045153611.1">
    <property type="nucleotide sequence ID" value="XM_045297676.1"/>
</dbReference>
<reference evidence="2" key="1">
    <citation type="submission" date="2025-08" db="UniProtKB">
        <authorList>
            <consortium name="RefSeq"/>
        </authorList>
    </citation>
    <scope>IDENTIFICATION</scope>
</reference>
<keyword evidence="1" id="KW-1185">Reference proteome</keyword>
<gene>
    <name evidence="2" type="primary">SUSD5</name>
</gene>